<keyword evidence="3" id="KW-1185">Reference proteome</keyword>
<evidence type="ECO:0000313" key="3">
    <source>
        <dbReference type="Proteomes" id="UP000243406"/>
    </source>
</evidence>
<proteinExistence type="predicted"/>
<name>A0A1T5B4N3_9FIRM</name>
<evidence type="ECO:0000256" key="1">
    <source>
        <dbReference type="SAM" id="Phobius"/>
    </source>
</evidence>
<sequence>MPSILAFFNDNKSAHNCMLDVKKNIKQSTRVYTVAQHEYKEATNDTHFAQVQAQKSRISTKVGGFLGLLIGVAFAVAVEVDLFSSMSTFAGILFIVIASAAAGSLIGLFVLSATDKLSKKSESFKEERGELILIVENPSDDKDKIVSIIEKYNPDKIKVY</sequence>
<protein>
    <submittedName>
        <fullName evidence="2">Uncharacterized protein</fullName>
    </submittedName>
</protein>
<dbReference type="OrthoDB" id="1758246at2"/>
<evidence type="ECO:0000313" key="2">
    <source>
        <dbReference type="EMBL" id="SKB41863.1"/>
    </source>
</evidence>
<dbReference type="Proteomes" id="UP000243406">
    <property type="component" value="Unassembled WGS sequence"/>
</dbReference>
<organism evidence="2 3">
    <name type="scientific">Acetoanaerobium noterae</name>
    <dbReference type="NCBI Taxonomy" id="745369"/>
    <lineage>
        <taxon>Bacteria</taxon>
        <taxon>Bacillati</taxon>
        <taxon>Bacillota</taxon>
        <taxon>Clostridia</taxon>
        <taxon>Peptostreptococcales</taxon>
        <taxon>Filifactoraceae</taxon>
        <taxon>Acetoanaerobium</taxon>
    </lineage>
</organism>
<dbReference type="EMBL" id="FUYN01000002">
    <property type="protein sequence ID" value="SKB41863.1"/>
    <property type="molecule type" value="Genomic_DNA"/>
</dbReference>
<dbReference type="RefSeq" id="WP_079589309.1">
    <property type="nucleotide sequence ID" value="NZ_FUYN01000002.1"/>
</dbReference>
<feature type="transmembrane region" description="Helical" evidence="1">
    <location>
        <begin position="62"/>
        <end position="83"/>
    </location>
</feature>
<keyword evidence="1" id="KW-1133">Transmembrane helix</keyword>
<feature type="transmembrane region" description="Helical" evidence="1">
    <location>
        <begin position="89"/>
        <end position="111"/>
    </location>
</feature>
<keyword evidence="1" id="KW-0472">Membrane</keyword>
<gene>
    <name evidence="2" type="ORF">SAMN02745120_1432</name>
</gene>
<accession>A0A1T5B4N3</accession>
<keyword evidence="1" id="KW-0812">Transmembrane</keyword>
<reference evidence="3" key="1">
    <citation type="submission" date="2017-02" db="EMBL/GenBank/DDBJ databases">
        <authorList>
            <person name="Varghese N."/>
            <person name="Submissions S."/>
        </authorList>
    </citation>
    <scope>NUCLEOTIDE SEQUENCE [LARGE SCALE GENOMIC DNA]</scope>
    <source>
        <strain evidence="3">ATCC 35199</strain>
    </source>
</reference>
<dbReference type="AlphaFoldDB" id="A0A1T5B4N3"/>